<proteinExistence type="predicted"/>
<dbReference type="InterPro" id="IPR025495">
    <property type="entry name" value="DUF4386"/>
</dbReference>
<organism evidence="2 3">
    <name type="scientific">Marinicrinis sediminis</name>
    <dbReference type="NCBI Taxonomy" id="1652465"/>
    <lineage>
        <taxon>Bacteria</taxon>
        <taxon>Bacillati</taxon>
        <taxon>Bacillota</taxon>
        <taxon>Bacilli</taxon>
        <taxon>Bacillales</taxon>
        <taxon>Paenibacillaceae</taxon>
    </lineage>
</organism>
<keyword evidence="1" id="KW-0472">Membrane</keyword>
<feature type="transmembrane region" description="Helical" evidence="1">
    <location>
        <begin position="186"/>
        <end position="204"/>
    </location>
</feature>
<evidence type="ECO:0000256" key="1">
    <source>
        <dbReference type="SAM" id="Phobius"/>
    </source>
</evidence>
<evidence type="ECO:0000313" key="2">
    <source>
        <dbReference type="EMBL" id="MFD2672150.1"/>
    </source>
</evidence>
<reference evidence="3" key="1">
    <citation type="journal article" date="2019" name="Int. J. Syst. Evol. Microbiol.">
        <title>The Global Catalogue of Microorganisms (GCM) 10K type strain sequencing project: providing services to taxonomists for standard genome sequencing and annotation.</title>
        <authorList>
            <consortium name="The Broad Institute Genomics Platform"/>
            <consortium name="The Broad Institute Genome Sequencing Center for Infectious Disease"/>
            <person name="Wu L."/>
            <person name="Ma J."/>
        </authorList>
    </citation>
    <scope>NUCLEOTIDE SEQUENCE [LARGE SCALE GENOMIC DNA]</scope>
    <source>
        <strain evidence="3">KCTC 33676</strain>
    </source>
</reference>
<accession>A0ABW5RC15</accession>
<dbReference type="Pfam" id="PF14329">
    <property type="entry name" value="DUF4386"/>
    <property type="match status" value="1"/>
</dbReference>
<feature type="transmembrane region" description="Helical" evidence="1">
    <location>
        <begin position="216"/>
        <end position="235"/>
    </location>
</feature>
<feature type="transmembrane region" description="Helical" evidence="1">
    <location>
        <begin position="20"/>
        <end position="41"/>
    </location>
</feature>
<dbReference type="RefSeq" id="WP_379929670.1">
    <property type="nucleotide sequence ID" value="NZ_JBHUMM010000025.1"/>
</dbReference>
<evidence type="ECO:0000313" key="3">
    <source>
        <dbReference type="Proteomes" id="UP001597497"/>
    </source>
</evidence>
<keyword evidence="1" id="KW-0812">Transmembrane</keyword>
<feature type="transmembrane region" description="Helical" evidence="1">
    <location>
        <begin position="102"/>
        <end position="125"/>
    </location>
</feature>
<feature type="transmembrane region" description="Helical" evidence="1">
    <location>
        <begin position="69"/>
        <end position="90"/>
    </location>
</feature>
<gene>
    <name evidence="2" type="ORF">ACFSUC_11110</name>
</gene>
<feature type="transmembrane region" description="Helical" evidence="1">
    <location>
        <begin position="145"/>
        <end position="174"/>
    </location>
</feature>
<comment type="caution">
    <text evidence="2">The sequence shown here is derived from an EMBL/GenBank/DDBJ whole genome shotgun (WGS) entry which is preliminary data.</text>
</comment>
<dbReference type="EMBL" id="JBHUMM010000025">
    <property type="protein sequence ID" value="MFD2672150.1"/>
    <property type="molecule type" value="Genomic_DNA"/>
</dbReference>
<name>A0ABW5RC15_9BACL</name>
<keyword evidence="3" id="KW-1185">Reference proteome</keyword>
<keyword evidence="1" id="KW-1133">Transmembrane helix</keyword>
<dbReference type="Proteomes" id="UP001597497">
    <property type="component" value="Unassembled WGS sequence"/>
</dbReference>
<sequence length="257" mass="28373">MTIQGGKSDQREQDRHGTAAVVAGGALLIMAVAAFFSYGYVHNSLIDQGDPLHTLQQMEASATLFRMEILGWLLIILCDLLVSWGLYQYFKPIHAAYAVLTGWLRLLYTAILSIAVAQLVVVSSVVEETRSGFGGTMEEWAMQVWLSITAFESIWSMGLIIFGLHLIVAGLVALRAVHIPKWIGSLLILAGISYTLINLMYRIVPELESVTAILEMILMAPMMIGELGFAIWLLLRGHKQGSKQDHSKVISKATNRD</sequence>
<protein>
    <submittedName>
        <fullName evidence="2">DUF4386 domain-containing protein</fullName>
    </submittedName>
</protein>